<keyword evidence="13" id="KW-1185">Reference proteome</keyword>
<feature type="compositionally biased region" description="Polar residues" evidence="10">
    <location>
        <begin position="316"/>
        <end position="333"/>
    </location>
</feature>
<evidence type="ECO:0000256" key="4">
    <source>
        <dbReference type="ARBA" id="ARBA00022816"/>
    </source>
</evidence>
<feature type="region of interest" description="Disordered" evidence="10">
    <location>
        <begin position="92"/>
        <end position="149"/>
    </location>
</feature>
<dbReference type="STRING" id="456900.A0A195CBP5"/>
<feature type="domain" description="RanBD1" evidence="11">
    <location>
        <begin position="411"/>
        <end position="519"/>
    </location>
</feature>
<dbReference type="KEGG" id="ccoa:108778369"/>
<keyword evidence="6" id="KW-0007">Acetylation</keyword>
<comment type="subcellular location">
    <subcellularLocation>
        <location evidence="1">Nucleus</location>
        <location evidence="1">Nuclear pore complex</location>
    </subcellularLocation>
</comment>
<feature type="region of interest" description="Disordered" evidence="10">
    <location>
        <begin position="196"/>
        <end position="243"/>
    </location>
</feature>
<dbReference type="Pfam" id="PF00638">
    <property type="entry name" value="Ran_BP1"/>
    <property type="match status" value="1"/>
</dbReference>
<sequence>MSSKRTATTELNHDNWNEENEPEDAGTFVLASNDILEKRVIKTARRRLPSKDGSPTKSAFGSFTGFKTTPSLSPFGFLANASTTSSMTTSTATTVNTSNKQTASNGAPKISEIDTDKRDDVAKLQTPSSISTSKKNSVEQGTEKTRSHSSDYYAKLKGLNESVTTWIKSHVDANPFCILTPIFKDYERYLKEITSKEESTKTQISHTSEHITQAAKNDSKQDISSEKKSEKKPGKSLFGNSNANAKSTLTVGTELKPEKSIFSNITANTKSVFSSTEQKTDNLKSVFGSTDITPDKSKSIFGSTESNIASKNVFGNTSVESNPLLNKSTVSDSANKDEEETNSNAKSVAPTFPTFSFGQSSTTSNVTAGFSFGSAKPFSFAPQAVKPQESEDKADNENKDEEDEEPPKPDFKPITEEGATYEQRCKVFIKKGNIFTDRGIGMLYLKPTPNGKTQLIVRANTALGNLLLNTLLTQSIPTKRMNKNTIMLVCLPMPDSSPPPVSVLLRVKTSEDADELLEALNKHKK</sequence>
<dbReference type="InterPro" id="IPR000156">
    <property type="entry name" value="Ran_bind_dom"/>
</dbReference>
<keyword evidence="8" id="KW-0906">Nuclear pore complex</keyword>
<evidence type="ECO:0000256" key="3">
    <source>
        <dbReference type="ARBA" id="ARBA00022737"/>
    </source>
</evidence>
<evidence type="ECO:0000256" key="7">
    <source>
        <dbReference type="ARBA" id="ARBA00023010"/>
    </source>
</evidence>
<dbReference type="InterPro" id="IPR045255">
    <property type="entry name" value="RanBP1-like"/>
</dbReference>
<dbReference type="GO" id="GO:0005643">
    <property type="term" value="C:nuclear pore"/>
    <property type="evidence" value="ECO:0007669"/>
    <property type="project" value="UniProtKB-SubCell"/>
</dbReference>
<dbReference type="Proteomes" id="UP000078542">
    <property type="component" value="Unassembled WGS sequence"/>
</dbReference>
<keyword evidence="9" id="KW-0539">Nucleus</keyword>
<evidence type="ECO:0000256" key="6">
    <source>
        <dbReference type="ARBA" id="ARBA00022990"/>
    </source>
</evidence>
<accession>A0A195CBP5</accession>
<evidence type="ECO:0000259" key="11">
    <source>
        <dbReference type="SMART" id="SM00160"/>
    </source>
</evidence>
<evidence type="ECO:0000256" key="10">
    <source>
        <dbReference type="SAM" id="MobiDB-lite"/>
    </source>
</evidence>
<name>A0A195CBP5_9HYME</name>
<dbReference type="OrthoDB" id="10062131at2759"/>
<feature type="compositionally biased region" description="Polar residues" evidence="10">
    <location>
        <begin position="125"/>
        <end position="140"/>
    </location>
</feature>
<organism evidence="12 13">
    <name type="scientific">Cyphomyrmex costatus</name>
    <dbReference type="NCBI Taxonomy" id="456900"/>
    <lineage>
        <taxon>Eukaryota</taxon>
        <taxon>Metazoa</taxon>
        <taxon>Ecdysozoa</taxon>
        <taxon>Arthropoda</taxon>
        <taxon>Hexapoda</taxon>
        <taxon>Insecta</taxon>
        <taxon>Pterygota</taxon>
        <taxon>Neoptera</taxon>
        <taxon>Endopterygota</taxon>
        <taxon>Hymenoptera</taxon>
        <taxon>Apocrita</taxon>
        <taxon>Aculeata</taxon>
        <taxon>Formicoidea</taxon>
        <taxon>Formicidae</taxon>
        <taxon>Myrmicinae</taxon>
        <taxon>Cyphomyrmex</taxon>
    </lineage>
</organism>
<feature type="compositionally biased region" description="Basic and acidic residues" evidence="10">
    <location>
        <begin position="406"/>
        <end position="415"/>
    </location>
</feature>
<evidence type="ECO:0000256" key="2">
    <source>
        <dbReference type="ARBA" id="ARBA00022448"/>
    </source>
</evidence>
<dbReference type="Gene3D" id="2.30.29.30">
    <property type="entry name" value="Pleckstrin-homology domain (PH domain)/Phosphotyrosine-binding domain (PTB)"/>
    <property type="match status" value="1"/>
</dbReference>
<evidence type="ECO:0000256" key="5">
    <source>
        <dbReference type="ARBA" id="ARBA00022927"/>
    </source>
</evidence>
<feature type="region of interest" description="Disordered" evidence="10">
    <location>
        <begin position="381"/>
        <end position="416"/>
    </location>
</feature>
<feature type="compositionally biased region" description="Polar residues" evidence="10">
    <location>
        <begin position="201"/>
        <end position="216"/>
    </location>
</feature>
<keyword evidence="7" id="KW-0811">Translocation</keyword>
<dbReference type="PANTHER" id="PTHR23138:SF141">
    <property type="entry name" value="NUCLEAR PORE COMPLEX PROTEIN NUP50"/>
    <property type="match status" value="1"/>
</dbReference>
<feature type="compositionally biased region" description="Basic and acidic residues" evidence="10">
    <location>
        <begin position="388"/>
        <end position="397"/>
    </location>
</feature>
<evidence type="ECO:0000313" key="13">
    <source>
        <dbReference type="Proteomes" id="UP000078542"/>
    </source>
</evidence>
<dbReference type="SUPFAM" id="SSF50729">
    <property type="entry name" value="PH domain-like"/>
    <property type="match status" value="1"/>
</dbReference>
<keyword evidence="2" id="KW-0813">Transport</keyword>
<evidence type="ECO:0000313" key="12">
    <source>
        <dbReference type="EMBL" id="KYM97533.1"/>
    </source>
</evidence>
<feature type="region of interest" description="Disordered" evidence="10">
    <location>
        <begin position="1"/>
        <end position="25"/>
    </location>
</feature>
<dbReference type="EMBL" id="KQ978068">
    <property type="protein sequence ID" value="KYM97533.1"/>
    <property type="molecule type" value="Genomic_DNA"/>
</dbReference>
<feature type="region of interest" description="Disordered" evidence="10">
    <location>
        <begin position="316"/>
        <end position="353"/>
    </location>
</feature>
<dbReference type="GO" id="GO:0006606">
    <property type="term" value="P:protein import into nucleus"/>
    <property type="evidence" value="ECO:0007669"/>
    <property type="project" value="TreeGrafter"/>
</dbReference>
<evidence type="ECO:0000256" key="8">
    <source>
        <dbReference type="ARBA" id="ARBA00023132"/>
    </source>
</evidence>
<dbReference type="CDD" id="cd13170">
    <property type="entry name" value="RanBD_NUP50"/>
    <property type="match status" value="1"/>
</dbReference>
<dbReference type="AlphaFoldDB" id="A0A195CBP5"/>
<keyword evidence="4" id="KW-0509">mRNA transport</keyword>
<reference evidence="12 13" key="1">
    <citation type="submission" date="2016-03" db="EMBL/GenBank/DDBJ databases">
        <title>Cyphomyrmex costatus WGS genome.</title>
        <authorList>
            <person name="Nygaard S."/>
            <person name="Hu H."/>
            <person name="Boomsma J."/>
            <person name="Zhang G."/>
        </authorList>
    </citation>
    <scope>NUCLEOTIDE SEQUENCE [LARGE SCALE GENOMIC DNA]</scope>
    <source>
        <strain evidence="12">MS0001</strain>
        <tissue evidence="12">Whole body</tissue>
    </source>
</reference>
<dbReference type="SMART" id="SM00160">
    <property type="entry name" value="RanBD"/>
    <property type="match status" value="1"/>
</dbReference>
<feature type="compositionally biased region" description="Basic and acidic residues" evidence="10">
    <location>
        <begin position="217"/>
        <end position="233"/>
    </location>
</feature>
<protein>
    <submittedName>
        <fullName evidence="12">Nuclear pore complex protein Nup50</fullName>
    </submittedName>
</protein>
<feature type="compositionally biased region" description="Basic and acidic residues" evidence="10">
    <location>
        <begin position="111"/>
        <end position="122"/>
    </location>
</feature>
<feature type="compositionally biased region" description="Polar residues" evidence="10">
    <location>
        <begin position="1"/>
        <end position="10"/>
    </location>
</feature>
<dbReference type="InterPro" id="IPR011993">
    <property type="entry name" value="PH-like_dom_sf"/>
</dbReference>
<proteinExistence type="predicted"/>
<dbReference type="InterPro" id="IPR015007">
    <property type="entry name" value="NUP2/50/61"/>
</dbReference>
<keyword evidence="3" id="KW-0677">Repeat</keyword>
<evidence type="ECO:0000256" key="1">
    <source>
        <dbReference type="ARBA" id="ARBA00004567"/>
    </source>
</evidence>
<dbReference type="Pfam" id="PF08911">
    <property type="entry name" value="NUP50"/>
    <property type="match status" value="1"/>
</dbReference>
<evidence type="ECO:0000256" key="9">
    <source>
        <dbReference type="ARBA" id="ARBA00023242"/>
    </source>
</evidence>
<dbReference type="GO" id="GO:0051028">
    <property type="term" value="P:mRNA transport"/>
    <property type="evidence" value="ECO:0007669"/>
    <property type="project" value="UniProtKB-KW"/>
</dbReference>
<keyword evidence="5" id="KW-0653">Protein transport</keyword>
<dbReference type="PANTHER" id="PTHR23138">
    <property type="entry name" value="RAN BINDING PROTEIN"/>
    <property type="match status" value="1"/>
</dbReference>
<gene>
    <name evidence="12" type="ORF">ALC62_11827</name>
</gene>